<evidence type="ECO:0000313" key="5">
    <source>
        <dbReference type="Proteomes" id="UP001305421"/>
    </source>
</evidence>
<evidence type="ECO:0000259" key="3">
    <source>
        <dbReference type="Pfam" id="PF25023"/>
    </source>
</evidence>
<evidence type="ECO:0000256" key="1">
    <source>
        <dbReference type="ARBA" id="ARBA00022737"/>
    </source>
</evidence>
<dbReference type="EMBL" id="CP115543">
    <property type="protein sequence ID" value="WNH47953.1"/>
    <property type="molecule type" value="Genomic_DNA"/>
</dbReference>
<organism evidence="4 5">
    <name type="scientific">Stenotrophomonas aracearum</name>
    <dbReference type="NCBI Taxonomy" id="3003272"/>
    <lineage>
        <taxon>Bacteria</taxon>
        <taxon>Pseudomonadati</taxon>
        <taxon>Pseudomonadota</taxon>
        <taxon>Gammaproteobacteria</taxon>
        <taxon>Lysobacterales</taxon>
        <taxon>Lysobacteraceae</taxon>
        <taxon>Stenotrophomonas</taxon>
    </lineage>
</organism>
<protein>
    <recommendedName>
        <fullName evidence="3">Teneurin-like YD-shell domain-containing protein</fullName>
    </recommendedName>
</protein>
<proteinExistence type="predicted"/>
<dbReference type="InterPro" id="IPR031325">
    <property type="entry name" value="RHS_repeat"/>
</dbReference>
<keyword evidence="2" id="KW-0812">Transmembrane</keyword>
<feature type="domain" description="Teneurin-like YD-shell" evidence="3">
    <location>
        <begin position="1161"/>
        <end position="1300"/>
    </location>
</feature>
<dbReference type="PANTHER" id="PTHR32305:SF15">
    <property type="entry name" value="PROTEIN RHSA-RELATED"/>
    <property type="match status" value="1"/>
</dbReference>
<dbReference type="Pfam" id="PF05593">
    <property type="entry name" value="RHS_repeat"/>
    <property type="match status" value="6"/>
</dbReference>
<dbReference type="RefSeq" id="WP_311182633.1">
    <property type="nucleotide sequence ID" value="NZ_CP115543.1"/>
</dbReference>
<dbReference type="InterPro" id="IPR022385">
    <property type="entry name" value="Rhs_assc_core"/>
</dbReference>
<accession>A0ABY9YAR4</accession>
<dbReference type="InterPro" id="IPR006530">
    <property type="entry name" value="YD"/>
</dbReference>
<dbReference type="InterPro" id="IPR050708">
    <property type="entry name" value="T6SS_VgrG/RHS"/>
</dbReference>
<dbReference type="InterPro" id="IPR056823">
    <property type="entry name" value="TEN-like_YD-shell"/>
</dbReference>
<gene>
    <name evidence="4" type="ORF">PDM28_14900</name>
</gene>
<reference evidence="4 5" key="1">
    <citation type="submission" date="2022-12" db="EMBL/GenBank/DDBJ databases">
        <title>Two new species, Stenotrophomonas aracearum and Stenotrophomonas oahuensis, isolated from Anthurium (Araceae family) in Hawaii.</title>
        <authorList>
            <person name="Chunag S.C."/>
            <person name="Dobhal S."/>
            <person name="Alvarez A."/>
            <person name="Arif M."/>
        </authorList>
    </citation>
    <scope>NUCLEOTIDE SEQUENCE [LARGE SCALE GENOMIC DNA]</scope>
    <source>
        <strain evidence="4 5">A5588</strain>
    </source>
</reference>
<dbReference type="PANTHER" id="PTHR32305">
    <property type="match status" value="1"/>
</dbReference>
<keyword evidence="2" id="KW-1133">Transmembrane helix</keyword>
<sequence length="1606" mass="173631">MDGLTPQRPTAANGARLLAVVRGLHMRNGVRTFSASGWGVFVAILMGASGFAVAADLPPSSAPTVDNYCASTCGCFKSLREAEQAMEDAVPVYRGLLRQDKTEAGKYGPDSLRINYRVDNQAPRILYPPAYRIAGWQNSTPMCPGLEATGDPYFPLLCLAEAPAIEQYKATYLVNTAQCTYTNIRVAGDYSPTPVWHVANTPGTSGYVNYVPPNRTLEWDLYCEGWGNVPPDHRSIELAKFQSYVCPEGFQGENSLTPSMDRVCAPNRSIPYITLRKITQTASCAANKNPCHPDNGDKSRVEPDFEFAGRVFNRYYHSLRQVNLPHQFPVGWTFTYSSRLQFPYKYLISDEGYYAKLTQVATDVYSVGKATGTILTRVSDSLYVLRDARGEVRSFDGDGKLVRVQDLNNPSNDVYIAYEPVANIPQLARIASIRDVTGRTVDFEYEDGRLKWIRLPDGNLILYTQDELGSLLAVDYGAGHVKRYHWGESGLTPTLNPYLLTGITSEDGARYASFGYDRWSRVISSELHGNVGKVEGTYLSYQDDQHVSVKTASGEIRQYVFAGDFYRTPLSVTDSGGMDATTYDSQGRLLQRADRRGAITQFGYSGAFLTSTISASGKSEQRTNQSDWDGALSLPLEKRTLDAQGVVASRSRSTYNARGQLSQLIQEDPTTGAERISTTAYCESADVGAGYCPFVGLVSSVDGPRTDASDTTQYQYYPTDAPTCSLTSGNCTHRKGDLWKVINPVGQAVEYLGYDSAGRVTSQKGADGLITSFEYNHRGWMTTARVQGAGGGSDRTTHTEYWPTGLTKRVTQPDGSFVSYRYDAAHRLIEVIDNVGNSIEYVLDNAGNRVAENTHDAAGVLTRTQSRIFNQRGELATQADASANPIDFAYDGNGNKVSVTDALGRVTDYAYDALNRVARSRQDVGGIGAQSQFKYDPLDNLTEVIDPKGLKTTYARNGFGDVLTQVSPDTGTTTFTYDSAGNVLTRTDARGVTANYSYDALGRATAVTFIDPEADIHYVYDQPSSQCAEGERAGVGRLASMIDPSGRTDYCYNLMGDLVRRVQVTDGQALTLRYAYEASGRLQSMTYPDGSLVDYGYDALGQVTSIGVTPAGGVREVLLQGLKTLPFGPVNTWTFGNGRRLDRSYDQDYRPVAISDARDGLNVAFGFDPVGNMASLTDVGQQGQGATLDYDALGRLTAFKDAQTGVAIEQYSYDATGNRLSFANSAGTQSYVYAADSHRLTSVHGATRTYDTAGNTLTIGSEWQYAYDLAGQLSSSTDAASVQATYRHNAARQRVLQQAGAERALHLHGQGGEWLGRYAESGAPAQQVVWLGSRPVGLLQAGRIFYIESDHLGSPRAVIDPQRDVAVWSWSMLAEAFGSAAPSEDPDQNGMAVTFDLRFPGQRYELTSGLSYNYFRDYEAKSGRYSQSDPIGLQGGPSTYAYVGSAPLSFADPLGLEKNKRCVVAAEVVGVVCGTLGGAVLGGNLGAAGGGAACSVTGPGALVCAGAGGLSGAAAGGFVGGIAGQKAGRAAGEAFCPEDGERCDKKLDTALLRRAGIDGHAVKEDWLGTNKGISFYDLCGCDDGRIVVKRMGCRGPVVEETNYRWK</sequence>
<dbReference type="NCBIfam" id="TIGR03696">
    <property type="entry name" value="Rhs_assc_core"/>
    <property type="match status" value="1"/>
</dbReference>
<evidence type="ECO:0000313" key="4">
    <source>
        <dbReference type="EMBL" id="WNH47953.1"/>
    </source>
</evidence>
<keyword evidence="1" id="KW-0677">Repeat</keyword>
<name>A0ABY9YAR4_9GAMM</name>
<keyword evidence="5" id="KW-1185">Reference proteome</keyword>
<feature type="transmembrane region" description="Helical" evidence="2">
    <location>
        <begin position="35"/>
        <end position="55"/>
    </location>
</feature>
<dbReference type="Proteomes" id="UP001305421">
    <property type="component" value="Chromosome"/>
</dbReference>
<dbReference type="Pfam" id="PF25023">
    <property type="entry name" value="TEN_YD-shell"/>
    <property type="match status" value="1"/>
</dbReference>
<dbReference type="NCBIfam" id="TIGR01643">
    <property type="entry name" value="YD_repeat_2x"/>
    <property type="match status" value="6"/>
</dbReference>
<evidence type="ECO:0000256" key="2">
    <source>
        <dbReference type="SAM" id="Phobius"/>
    </source>
</evidence>
<dbReference type="Gene3D" id="2.180.10.10">
    <property type="entry name" value="RHS repeat-associated core"/>
    <property type="match status" value="3"/>
</dbReference>
<keyword evidence="2" id="KW-0472">Membrane</keyword>